<dbReference type="GO" id="GO:0022627">
    <property type="term" value="C:cytosolic small ribosomal subunit"/>
    <property type="evidence" value="ECO:0007669"/>
    <property type="project" value="UniProtKB-UniRule"/>
</dbReference>
<protein>
    <recommendedName>
        <fullName evidence="6">Small ribosomal subunit protein uS17</fullName>
    </recommendedName>
</protein>
<keyword evidence="3 6" id="KW-0694">RNA-binding</keyword>
<dbReference type="GO" id="GO:0003735">
    <property type="term" value="F:structural constituent of ribosome"/>
    <property type="evidence" value="ECO:0007669"/>
    <property type="project" value="UniProtKB-UniRule"/>
</dbReference>
<comment type="subunit">
    <text evidence="6">Part of the 30S ribosomal subunit.</text>
</comment>
<reference evidence="7 8" key="1">
    <citation type="submission" date="2010-03" db="EMBL/GenBank/DDBJ databases">
        <title>The genome sequence of Bacteriodes xylanisolvens XB1A.</title>
        <authorList>
            <consortium name="metaHIT consortium -- http://www.metahit.eu/"/>
            <person name="Pajon A."/>
            <person name="Turner K."/>
            <person name="Parkhill J."/>
            <person name="Bernalier A."/>
        </authorList>
    </citation>
    <scope>NUCLEOTIDE SEQUENCE [LARGE SCALE GENOMIC DNA]</scope>
    <source>
        <strain evidence="7 8">XB1A</strain>
    </source>
</reference>
<dbReference type="NCBIfam" id="NF004123">
    <property type="entry name" value="PRK05610.1"/>
    <property type="match status" value="1"/>
</dbReference>
<dbReference type="SUPFAM" id="SSF50249">
    <property type="entry name" value="Nucleic acid-binding proteins"/>
    <property type="match status" value="1"/>
</dbReference>
<accession>D6D348</accession>
<comment type="similarity">
    <text evidence="1 6">Belongs to the universal ribosomal protein uS17 family.</text>
</comment>
<dbReference type="CDD" id="cd00364">
    <property type="entry name" value="Ribosomal_uS17"/>
    <property type="match status" value="1"/>
</dbReference>
<dbReference type="Pfam" id="PF00366">
    <property type="entry name" value="Ribosomal_S17"/>
    <property type="match status" value="1"/>
</dbReference>
<gene>
    <name evidence="6" type="primary">rpsQ</name>
    <name evidence="7" type="ORF">BXY_39090</name>
</gene>
<keyword evidence="5 6" id="KW-0687">Ribonucleoprotein</keyword>
<evidence type="ECO:0000256" key="4">
    <source>
        <dbReference type="ARBA" id="ARBA00022980"/>
    </source>
</evidence>
<dbReference type="Proteomes" id="UP000008795">
    <property type="component" value="Chromosome"/>
</dbReference>
<evidence type="ECO:0000313" key="7">
    <source>
        <dbReference type="EMBL" id="CBK68850.1"/>
    </source>
</evidence>
<evidence type="ECO:0000256" key="6">
    <source>
        <dbReference type="HAMAP-Rule" id="MF_01345"/>
    </source>
</evidence>
<dbReference type="HOGENOM" id="CLU_1507758_0_0_10"/>
<dbReference type="PANTHER" id="PTHR10744:SF1">
    <property type="entry name" value="SMALL RIBOSOMAL SUBUNIT PROTEIN US17M"/>
    <property type="match status" value="1"/>
</dbReference>
<dbReference type="HAMAP" id="MF_01345_B">
    <property type="entry name" value="Ribosomal_uS17_B"/>
    <property type="match status" value="1"/>
</dbReference>
<dbReference type="EMBL" id="FP929033">
    <property type="protein sequence ID" value="CBK68850.1"/>
    <property type="molecule type" value="Genomic_DNA"/>
</dbReference>
<dbReference type="PANTHER" id="PTHR10744">
    <property type="entry name" value="40S RIBOSOMAL PROTEIN S11 FAMILY MEMBER"/>
    <property type="match status" value="1"/>
</dbReference>
<evidence type="ECO:0000313" key="8">
    <source>
        <dbReference type="Proteomes" id="UP000008795"/>
    </source>
</evidence>
<reference evidence="7 8" key="2">
    <citation type="submission" date="2010-03" db="EMBL/GenBank/DDBJ databases">
        <authorList>
            <person name="Pajon A."/>
        </authorList>
    </citation>
    <scope>NUCLEOTIDE SEQUENCE [LARGE SCALE GENOMIC DNA]</scope>
    <source>
        <strain evidence="7 8">XB1A</strain>
    </source>
</reference>
<dbReference type="KEGG" id="bxy:BXY_39090"/>
<comment type="function">
    <text evidence="6">One of the primary rRNA binding proteins, it binds specifically to the 5'-end of 16S ribosomal RNA.</text>
</comment>
<organism evidence="7 8">
    <name type="scientific">Bacteroides xylanisolvens XB1A</name>
    <dbReference type="NCBI Taxonomy" id="657309"/>
    <lineage>
        <taxon>Bacteria</taxon>
        <taxon>Pseudomonadati</taxon>
        <taxon>Bacteroidota</taxon>
        <taxon>Bacteroidia</taxon>
        <taxon>Bacteroidales</taxon>
        <taxon>Bacteroidaceae</taxon>
        <taxon>Bacteroides</taxon>
    </lineage>
</organism>
<evidence type="ECO:0000256" key="1">
    <source>
        <dbReference type="ARBA" id="ARBA00010254"/>
    </source>
</evidence>
<keyword evidence="4 6" id="KW-0689">Ribosomal protein</keyword>
<dbReference type="eggNOG" id="COG0186">
    <property type="taxonomic scope" value="Bacteria"/>
</dbReference>
<dbReference type="GO" id="GO:0019843">
    <property type="term" value="F:rRNA binding"/>
    <property type="evidence" value="ECO:0007669"/>
    <property type="project" value="UniProtKB-UniRule"/>
</dbReference>
<proteinExistence type="inferred from homology"/>
<dbReference type="NCBIfam" id="TIGR03635">
    <property type="entry name" value="uS17_bact"/>
    <property type="match status" value="1"/>
</dbReference>
<evidence type="ECO:0000256" key="2">
    <source>
        <dbReference type="ARBA" id="ARBA00022730"/>
    </source>
</evidence>
<keyword evidence="2 6" id="KW-0699">rRNA-binding</keyword>
<evidence type="ECO:0000256" key="3">
    <source>
        <dbReference type="ARBA" id="ARBA00022884"/>
    </source>
</evidence>
<dbReference type="Gene3D" id="2.40.50.140">
    <property type="entry name" value="Nucleic acid-binding proteins"/>
    <property type="match status" value="1"/>
</dbReference>
<dbReference type="AlphaFoldDB" id="D6D348"/>
<dbReference type="PATRIC" id="fig|657309.4.peg.2868"/>
<dbReference type="InterPro" id="IPR019984">
    <property type="entry name" value="Ribosomal_uS17_bact/chlr"/>
</dbReference>
<name>D6D348_9BACE</name>
<dbReference type="InterPro" id="IPR012340">
    <property type="entry name" value="NA-bd_OB-fold"/>
</dbReference>
<dbReference type="PRINTS" id="PR00973">
    <property type="entry name" value="RIBOSOMALS17"/>
</dbReference>
<dbReference type="GO" id="GO:0006412">
    <property type="term" value="P:translation"/>
    <property type="evidence" value="ECO:0007669"/>
    <property type="project" value="UniProtKB-UniRule"/>
</dbReference>
<evidence type="ECO:0000256" key="5">
    <source>
        <dbReference type="ARBA" id="ARBA00023274"/>
    </source>
</evidence>
<sequence length="178" mass="20963">MENGIEEILKEHEALCSRVFHLLNTGNPQTKDIELIIPKVKELFGMLEAVNTKQITAQQYNGLLNVMSEWNAIFSYFNIKMVPCRLRPFLWNSPKVAVKRIPRQCIEGIVVSTKMQKTVVIEVERTKKHPKYGKTVQYTKKYKIHDPLEECSVGDRVLAHETRHFSKTKYFRFYRKLY</sequence>
<dbReference type="InterPro" id="IPR000266">
    <property type="entry name" value="Ribosomal_uS17"/>
</dbReference>